<gene>
    <name evidence="1" type="ORF">ACFOPX_04680</name>
</gene>
<feature type="non-terminal residue" evidence="1">
    <location>
        <position position="1"/>
    </location>
</feature>
<protein>
    <submittedName>
        <fullName evidence="1">LPS-assembly protein LptD</fullName>
    </submittedName>
</protein>
<reference evidence="2" key="1">
    <citation type="journal article" date="2019" name="Int. J. Syst. Evol. Microbiol.">
        <title>The Global Catalogue of Microorganisms (GCM) 10K type strain sequencing project: providing services to taxonomists for standard genome sequencing and annotation.</title>
        <authorList>
            <consortium name="The Broad Institute Genomics Platform"/>
            <consortium name="The Broad Institute Genome Sequencing Center for Infectious Disease"/>
            <person name="Wu L."/>
            <person name="Ma J."/>
        </authorList>
    </citation>
    <scope>NUCLEOTIDE SEQUENCE [LARGE SCALE GENOMIC DNA]</scope>
    <source>
        <strain evidence="2">CCUG 53816</strain>
    </source>
</reference>
<sequence length="149" mass="17510">LNIYGTLFYSWYYNSLDEVSINANYNYKFLNANISYYLKSNFNDNGINKIVENSSNYLKAGFSNDFRWFSLTSSIGYDIKNNVVLNWDIGIFKKVRCFGIGLKFVNRRRPVLTSNPDDPLKIYENNYVKLELDFSPITKANITYRQLKQ</sequence>
<accession>A0ABV7ZH00</accession>
<evidence type="ECO:0000313" key="2">
    <source>
        <dbReference type="Proteomes" id="UP001595783"/>
    </source>
</evidence>
<proteinExistence type="predicted"/>
<dbReference type="EMBL" id="JBHRZO010000021">
    <property type="protein sequence ID" value="MFC3847829.1"/>
    <property type="molecule type" value="Genomic_DNA"/>
</dbReference>
<organism evidence="1 2">
    <name type="scientific">Helicobacter baculiformis</name>
    <dbReference type="NCBI Taxonomy" id="427351"/>
    <lineage>
        <taxon>Bacteria</taxon>
        <taxon>Pseudomonadati</taxon>
        <taxon>Campylobacterota</taxon>
        <taxon>Epsilonproteobacteria</taxon>
        <taxon>Campylobacterales</taxon>
        <taxon>Helicobacteraceae</taxon>
        <taxon>Helicobacter</taxon>
    </lineage>
</organism>
<evidence type="ECO:0000313" key="1">
    <source>
        <dbReference type="EMBL" id="MFC3847829.1"/>
    </source>
</evidence>
<comment type="caution">
    <text evidence="1">The sequence shown here is derived from an EMBL/GenBank/DDBJ whole genome shotgun (WGS) entry which is preliminary data.</text>
</comment>
<keyword evidence="2" id="KW-1185">Reference proteome</keyword>
<name>A0ABV7ZH00_9HELI</name>
<dbReference type="Proteomes" id="UP001595783">
    <property type="component" value="Unassembled WGS sequence"/>
</dbReference>